<protein>
    <submittedName>
        <fullName evidence="7">NADPH:quinone reductase</fullName>
    </submittedName>
</protein>
<evidence type="ECO:0000256" key="2">
    <source>
        <dbReference type="ARBA" id="ARBA00011881"/>
    </source>
</evidence>
<dbReference type="SUPFAM" id="SSF50129">
    <property type="entry name" value="GroES-like"/>
    <property type="match status" value="1"/>
</dbReference>
<evidence type="ECO:0000256" key="1">
    <source>
        <dbReference type="ARBA" id="ARBA00004496"/>
    </source>
</evidence>
<dbReference type="InterPro" id="IPR020843">
    <property type="entry name" value="ER"/>
</dbReference>
<evidence type="ECO:0000256" key="4">
    <source>
        <dbReference type="ARBA" id="ARBA00022857"/>
    </source>
</evidence>
<feature type="domain" description="Enoyl reductase (ER)" evidence="6">
    <location>
        <begin position="15"/>
        <end position="308"/>
    </location>
</feature>
<dbReference type="Pfam" id="PF13602">
    <property type="entry name" value="ADH_zinc_N_2"/>
    <property type="match status" value="1"/>
</dbReference>
<dbReference type="PROSITE" id="PS01162">
    <property type="entry name" value="QOR_ZETA_CRYSTAL"/>
    <property type="match status" value="1"/>
</dbReference>
<evidence type="ECO:0000256" key="5">
    <source>
        <dbReference type="ARBA" id="ARBA00022884"/>
    </source>
</evidence>
<dbReference type="InterPro" id="IPR051603">
    <property type="entry name" value="Zinc-ADH_QOR/CCCR"/>
</dbReference>
<dbReference type="InterPro" id="IPR002364">
    <property type="entry name" value="Quin_OxRdtase/zeta-crystal_CS"/>
</dbReference>
<comment type="subcellular location">
    <subcellularLocation>
        <location evidence="1">Cytoplasm</location>
    </subcellularLocation>
</comment>
<organism evidence="7 8">
    <name type="scientific">Paenibacillus cineris</name>
    <dbReference type="NCBI Taxonomy" id="237530"/>
    <lineage>
        <taxon>Bacteria</taxon>
        <taxon>Bacillati</taxon>
        <taxon>Bacillota</taxon>
        <taxon>Bacilli</taxon>
        <taxon>Bacillales</taxon>
        <taxon>Paenibacillaceae</taxon>
        <taxon>Paenibacillus</taxon>
    </lineage>
</organism>
<gene>
    <name evidence="7" type="ORF">J21TS7_42890</name>
</gene>
<dbReference type="SUPFAM" id="SSF51735">
    <property type="entry name" value="NAD(P)-binding Rossmann-fold domains"/>
    <property type="match status" value="1"/>
</dbReference>
<name>A0ABQ4LHL7_9BACL</name>
<dbReference type="EMBL" id="BORU01000002">
    <property type="protein sequence ID" value="GIO55971.1"/>
    <property type="molecule type" value="Genomic_DNA"/>
</dbReference>
<keyword evidence="5" id="KW-0694">RNA-binding</keyword>
<evidence type="ECO:0000313" key="7">
    <source>
        <dbReference type="EMBL" id="GIO55971.1"/>
    </source>
</evidence>
<evidence type="ECO:0000259" key="6">
    <source>
        <dbReference type="SMART" id="SM00829"/>
    </source>
</evidence>
<dbReference type="SMART" id="SM00829">
    <property type="entry name" value="PKS_ER"/>
    <property type="match status" value="1"/>
</dbReference>
<dbReference type="InterPro" id="IPR013154">
    <property type="entry name" value="ADH-like_N"/>
</dbReference>
<sequence length="312" mass="33563">MTSNLMQAVRIHQYGGPEELKLEQLPVPVPKPEEVLIRVHAVGVLPVDWAYRQGLMKEHVPLQLPFISGSAVAGVVADVGSRVSKFRKGQAVFGRASQGACAEFVTTTVDTLASLPPNLSFREAATISGGATTAWMALFAHGHLQPGQRVLVHAAAGGVGSYAVQLAKWKGAEVIGTCSGDHIDYVKSLGADTVIDYRTTRFEDRVHDVDLVLDGVGSDTLERSWSIVKRGGTLLSLVDVPSTERAQQLGITARFSNELAPDTVFQQIGQLIADGQIKAPVGREFPLHEIRQAHELCQTGHGRGRIVLRVAD</sequence>
<dbReference type="InterPro" id="IPR036291">
    <property type="entry name" value="NAD(P)-bd_dom_sf"/>
</dbReference>
<dbReference type="Proteomes" id="UP000676601">
    <property type="component" value="Unassembled WGS sequence"/>
</dbReference>
<dbReference type="PANTHER" id="PTHR44154:SF1">
    <property type="entry name" value="QUINONE OXIDOREDUCTASE"/>
    <property type="match status" value="1"/>
</dbReference>
<evidence type="ECO:0000313" key="8">
    <source>
        <dbReference type="Proteomes" id="UP000676601"/>
    </source>
</evidence>
<dbReference type="RefSeq" id="WP_089549344.1">
    <property type="nucleotide sequence ID" value="NZ_BORU01000002.1"/>
</dbReference>
<comment type="subunit">
    <text evidence="2">Homotetramer.</text>
</comment>
<accession>A0ABQ4LHL7</accession>
<evidence type="ECO:0000256" key="3">
    <source>
        <dbReference type="ARBA" id="ARBA00022490"/>
    </source>
</evidence>
<keyword evidence="4" id="KW-0521">NADP</keyword>
<dbReference type="Pfam" id="PF08240">
    <property type="entry name" value="ADH_N"/>
    <property type="match status" value="1"/>
</dbReference>
<proteinExistence type="predicted"/>
<reference evidence="7 8" key="1">
    <citation type="submission" date="2021-03" db="EMBL/GenBank/DDBJ databases">
        <title>Antimicrobial resistance genes in bacteria isolated from Japanese honey, and their potential for conferring macrolide and lincosamide resistance in the American foulbrood pathogen Paenibacillus larvae.</title>
        <authorList>
            <person name="Okamoto M."/>
            <person name="Kumagai M."/>
            <person name="Kanamori H."/>
            <person name="Takamatsu D."/>
        </authorList>
    </citation>
    <scope>NUCLEOTIDE SEQUENCE [LARGE SCALE GENOMIC DNA]</scope>
    <source>
        <strain evidence="7 8">J21TS7</strain>
    </source>
</reference>
<keyword evidence="3" id="KW-0963">Cytoplasm</keyword>
<keyword evidence="8" id="KW-1185">Reference proteome</keyword>
<dbReference type="Gene3D" id="3.90.180.10">
    <property type="entry name" value="Medium-chain alcohol dehydrogenases, catalytic domain"/>
    <property type="match status" value="1"/>
</dbReference>
<dbReference type="Gene3D" id="3.40.50.720">
    <property type="entry name" value="NAD(P)-binding Rossmann-like Domain"/>
    <property type="match status" value="1"/>
</dbReference>
<dbReference type="PANTHER" id="PTHR44154">
    <property type="entry name" value="QUINONE OXIDOREDUCTASE"/>
    <property type="match status" value="1"/>
</dbReference>
<dbReference type="InterPro" id="IPR011032">
    <property type="entry name" value="GroES-like_sf"/>
</dbReference>
<comment type="caution">
    <text evidence="7">The sequence shown here is derived from an EMBL/GenBank/DDBJ whole genome shotgun (WGS) entry which is preliminary data.</text>
</comment>
<dbReference type="CDD" id="cd05289">
    <property type="entry name" value="MDR_like_2"/>
    <property type="match status" value="1"/>
</dbReference>